<dbReference type="InterPro" id="IPR002059">
    <property type="entry name" value="CSP_DNA-bd"/>
</dbReference>
<dbReference type="EMBL" id="CAFBLR010000029">
    <property type="protein sequence ID" value="CAB4865877.1"/>
    <property type="molecule type" value="Genomic_DNA"/>
</dbReference>
<dbReference type="EMBL" id="CAFBQP010000150">
    <property type="protein sequence ID" value="CAB5068620.1"/>
    <property type="molecule type" value="Genomic_DNA"/>
</dbReference>
<dbReference type="AlphaFoldDB" id="A0A6J6V2R4"/>
<dbReference type="InterPro" id="IPR012340">
    <property type="entry name" value="NA-bd_OB-fold"/>
</dbReference>
<feature type="domain" description="CSD" evidence="1">
    <location>
        <begin position="1"/>
        <end position="64"/>
    </location>
</feature>
<proteinExistence type="predicted"/>
<organism evidence="2">
    <name type="scientific">freshwater metagenome</name>
    <dbReference type="NCBI Taxonomy" id="449393"/>
    <lineage>
        <taxon>unclassified sequences</taxon>
        <taxon>metagenomes</taxon>
        <taxon>ecological metagenomes</taxon>
    </lineage>
</organism>
<dbReference type="PROSITE" id="PS51857">
    <property type="entry name" value="CSD_2"/>
    <property type="match status" value="1"/>
</dbReference>
<dbReference type="SUPFAM" id="SSF50249">
    <property type="entry name" value="Nucleic acid-binding proteins"/>
    <property type="match status" value="1"/>
</dbReference>
<evidence type="ECO:0000313" key="2">
    <source>
        <dbReference type="EMBL" id="CAB4766432.1"/>
    </source>
</evidence>
<accession>A0A6J6V2R4</accession>
<dbReference type="Gene3D" id="2.40.50.140">
    <property type="entry name" value="Nucleic acid-binding proteins"/>
    <property type="match status" value="1"/>
</dbReference>
<sequence>MPIGRVAAFDPFRGLGMIIDADGGDWPFHCVAILDGTRSIEVGVAVEFEPQVKLGRLEASRIRPTALG</sequence>
<reference evidence="2" key="1">
    <citation type="submission" date="2020-05" db="EMBL/GenBank/DDBJ databases">
        <authorList>
            <person name="Chiriac C."/>
            <person name="Salcher M."/>
            <person name="Ghai R."/>
            <person name="Kavagutti S V."/>
        </authorList>
    </citation>
    <scope>NUCLEOTIDE SEQUENCE</scope>
</reference>
<protein>
    <submittedName>
        <fullName evidence="2">Unannotated protein</fullName>
    </submittedName>
</protein>
<dbReference type="GO" id="GO:0003676">
    <property type="term" value="F:nucleic acid binding"/>
    <property type="evidence" value="ECO:0007669"/>
    <property type="project" value="InterPro"/>
</dbReference>
<evidence type="ECO:0000313" key="4">
    <source>
        <dbReference type="EMBL" id="CAB5068620.1"/>
    </source>
</evidence>
<dbReference type="EMBL" id="CAEZYY010000039">
    <property type="protein sequence ID" value="CAB4766432.1"/>
    <property type="molecule type" value="Genomic_DNA"/>
</dbReference>
<name>A0A6J6V2R4_9ZZZZ</name>
<evidence type="ECO:0000313" key="3">
    <source>
        <dbReference type="EMBL" id="CAB4865877.1"/>
    </source>
</evidence>
<gene>
    <name evidence="2" type="ORF">UFOPK2806_02136</name>
    <name evidence="3" type="ORF">UFOPK3417_00478</name>
    <name evidence="4" type="ORF">UFOPK4306_02455</name>
</gene>
<evidence type="ECO:0000259" key="1">
    <source>
        <dbReference type="PROSITE" id="PS51857"/>
    </source>
</evidence>